<proteinExistence type="predicted"/>
<evidence type="ECO:0000259" key="2">
    <source>
        <dbReference type="PROSITE" id="PS50043"/>
    </source>
</evidence>
<evidence type="ECO:0000313" key="3">
    <source>
        <dbReference type="EMBL" id="CDF80832.1"/>
    </source>
</evidence>
<dbReference type="InterPro" id="IPR016032">
    <property type="entry name" value="Sig_transdc_resp-reg_C-effctor"/>
</dbReference>
<dbReference type="eggNOG" id="COG2197">
    <property type="taxonomic scope" value="Bacteria"/>
</dbReference>
<dbReference type="GO" id="GO:0006355">
    <property type="term" value="P:regulation of DNA-templated transcription"/>
    <property type="evidence" value="ECO:0007669"/>
    <property type="project" value="InterPro"/>
</dbReference>
<dbReference type="EMBL" id="HG315671">
    <property type="protein sequence ID" value="CDF80832.1"/>
    <property type="molecule type" value="Genomic_DNA"/>
</dbReference>
<dbReference type="HOGENOM" id="CLU_899528_0_0_10"/>
<evidence type="ECO:0000256" key="1">
    <source>
        <dbReference type="SAM" id="Phobius"/>
    </source>
</evidence>
<dbReference type="PROSITE" id="PS50043">
    <property type="entry name" value="HTH_LUXR_2"/>
    <property type="match status" value="1"/>
</dbReference>
<dbReference type="GO" id="GO:0003677">
    <property type="term" value="F:DNA binding"/>
    <property type="evidence" value="ECO:0007669"/>
    <property type="project" value="InterPro"/>
</dbReference>
<keyword evidence="1" id="KW-1133">Transmembrane helix</keyword>
<dbReference type="Proteomes" id="UP000016160">
    <property type="component" value="Chromosome"/>
</dbReference>
<dbReference type="Pfam" id="PF00196">
    <property type="entry name" value="GerE"/>
    <property type="match status" value="1"/>
</dbReference>
<feature type="transmembrane region" description="Helical" evidence="1">
    <location>
        <begin position="20"/>
        <end position="43"/>
    </location>
</feature>
<keyword evidence="1" id="KW-0472">Membrane</keyword>
<feature type="transmembrane region" description="Helical" evidence="1">
    <location>
        <begin position="145"/>
        <end position="169"/>
    </location>
</feature>
<reference evidence="3 4" key="1">
    <citation type="journal article" date="2013" name="Appl. Environ. Microbiol.">
        <title>The genome of the alga-associated marine flavobacterium Formosa agariphila KMM 3901T reveals a broad potential for degradation of algal polysaccharides.</title>
        <authorList>
            <person name="Mann A.J."/>
            <person name="Hahnke R.L."/>
            <person name="Huang S."/>
            <person name="Werner J."/>
            <person name="Xing P."/>
            <person name="Barbeyron T."/>
            <person name="Huettel B."/>
            <person name="Stueber K."/>
            <person name="Reinhardt R."/>
            <person name="Harder J."/>
            <person name="Gloeckner F.O."/>
            <person name="Amann R.I."/>
            <person name="Teeling H."/>
        </authorList>
    </citation>
    <scope>NUCLEOTIDE SEQUENCE [LARGE SCALE GENOMIC DNA]</scope>
    <source>
        <strain evidence="4">DSM 15362 / KCTC 12365 / LMG 23005 / KMM 3901</strain>
    </source>
</reference>
<keyword evidence="4" id="KW-1185">Reference proteome</keyword>
<feature type="transmembrane region" description="Helical" evidence="1">
    <location>
        <begin position="181"/>
        <end position="202"/>
    </location>
</feature>
<dbReference type="InterPro" id="IPR036388">
    <property type="entry name" value="WH-like_DNA-bd_sf"/>
</dbReference>
<protein>
    <submittedName>
        <fullName evidence="3">Response regulator</fullName>
    </submittedName>
</protein>
<feature type="transmembrane region" description="Helical" evidence="1">
    <location>
        <begin position="55"/>
        <end position="73"/>
    </location>
</feature>
<feature type="domain" description="HTH luxR-type" evidence="2">
    <location>
        <begin position="241"/>
        <end position="306"/>
    </location>
</feature>
<dbReference type="InterPro" id="IPR000792">
    <property type="entry name" value="Tscrpt_reg_LuxR_C"/>
</dbReference>
<feature type="transmembrane region" description="Helical" evidence="1">
    <location>
        <begin position="79"/>
        <end position="101"/>
    </location>
</feature>
<feature type="transmembrane region" description="Helical" evidence="1">
    <location>
        <begin position="121"/>
        <end position="139"/>
    </location>
</feature>
<dbReference type="SMART" id="SM00421">
    <property type="entry name" value="HTH_LUXR"/>
    <property type="match status" value="1"/>
</dbReference>
<keyword evidence="1" id="KW-0812">Transmembrane</keyword>
<organism evidence="3 4">
    <name type="scientific">Formosa agariphila (strain DSM 15362 / KCTC 12365 / LMG 23005 / KMM 3901 / M-2Alg 35-1)</name>
    <dbReference type="NCBI Taxonomy" id="1347342"/>
    <lineage>
        <taxon>Bacteria</taxon>
        <taxon>Pseudomonadati</taxon>
        <taxon>Bacteroidota</taxon>
        <taxon>Flavobacteriia</taxon>
        <taxon>Flavobacteriales</taxon>
        <taxon>Flavobacteriaceae</taxon>
        <taxon>Formosa</taxon>
    </lineage>
</organism>
<evidence type="ECO:0000313" key="4">
    <source>
        <dbReference type="Proteomes" id="UP000016160"/>
    </source>
</evidence>
<dbReference type="Gene3D" id="1.10.10.10">
    <property type="entry name" value="Winged helix-like DNA-binding domain superfamily/Winged helix DNA-binding domain"/>
    <property type="match status" value="1"/>
</dbReference>
<gene>
    <name evidence="3" type="ORF">BN863_31200</name>
</gene>
<dbReference type="SUPFAM" id="SSF46894">
    <property type="entry name" value="C-terminal effector domain of the bipartite response regulators"/>
    <property type="match status" value="1"/>
</dbReference>
<sequence length="307" mass="35999">MFPQIYQVKLVSYTYVSPLHWTTILMASILTAIIIFQLLRILYKPKKNWKVKLNYLSLTSIYLVLNLTNNLLPNKNVPLPVLIQLSIECALGLSVCLYTIWYLYTEFNISTKHKIFKIKNLIRTMALCYVLLFILPLYLTRSIQLAYTYFLIYPIILAIAFVISFVFTARKFISYSSDFKFRTYLALSAIVFLTFLPVLTWFHVFEPWIISMTSISFLLISVIELDSYLYRIRNEAVIKLVKQLHPEFTDRENEIALQIIKESNYKVIAKHMFIAESTVRKHASNIFSKSNCSNRSQFISKFKKTPL</sequence>
<dbReference type="AlphaFoldDB" id="T2KPU1"/>
<name>T2KPU1_FORAG</name>
<dbReference type="STRING" id="1347342.BN863_31200"/>
<dbReference type="PATRIC" id="fig|1347342.6.peg.3139"/>
<accession>T2KPU1</accession>
<feature type="transmembrane region" description="Helical" evidence="1">
    <location>
        <begin position="208"/>
        <end position="230"/>
    </location>
</feature>